<sequence length="167" mass="17838">MGGVAQHLNIAAPIAGVNAAAEEVVVILEVSSQGPHLIICLNIVMMVHALLKGSTPTMLSFLQQRPFPPSAPPAILPPGKGRLPPSLAKLPTKLPGDGQVHLMVHMPGDIVMLGNKTQVLTVILAPQLIHVLLGSNIMVEGPSKFPRTTTTDNVEEQLEWTYRTTQI</sequence>
<name>A0AAD7QBW9_QUISA</name>
<proteinExistence type="predicted"/>
<reference evidence="1" key="1">
    <citation type="journal article" date="2023" name="Science">
        <title>Elucidation of the pathway for biosynthesis of saponin adjuvants from the soapbark tree.</title>
        <authorList>
            <person name="Reed J."/>
            <person name="Orme A."/>
            <person name="El-Demerdash A."/>
            <person name="Owen C."/>
            <person name="Martin L.B.B."/>
            <person name="Misra R.C."/>
            <person name="Kikuchi S."/>
            <person name="Rejzek M."/>
            <person name="Martin A.C."/>
            <person name="Harkess A."/>
            <person name="Leebens-Mack J."/>
            <person name="Louveau T."/>
            <person name="Stephenson M.J."/>
            <person name="Osbourn A."/>
        </authorList>
    </citation>
    <scope>NUCLEOTIDE SEQUENCE</scope>
    <source>
        <strain evidence="1">S10</strain>
    </source>
</reference>
<dbReference type="AlphaFoldDB" id="A0AAD7QBW9"/>
<dbReference type="Proteomes" id="UP001163823">
    <property type="component" value="Chromosome 2"/>
</dbReference>
<gene>
    <name evidence="1" type="ORF">O6P43_002171</name>
</gene>
<dbReference type="EMBL" id="JARAOO010000002">
    <property type="protein sequence ID" value="KAJ7978678.1"/>
    <property type="molecule type" value="Genomic_DNA"/>
</dbReference>
<accession>A0AAD7QBW9</accession>
<protein>
    <submittedName>
        <fullName evidence="1">Endochitinase 3</fullName>
    </submittedName>
</protein>
<comment type="caution">
    <text evidence="1">The sequence shown here is derived from an EMBL/GenBank/DDBJ whole genome shotgun (WGS) entry which is preliminary data.</text>
</comment>
<evidence type="ECO:0000313" key="2">
    <source>
        <dbReference type="Proteomes" id="UP001163823"/>
    </source>
</evidence>
<organism evidence="1 2">
    <name type="scientific">Quillaja saponaria</name>
    <name type="common">Soap bark tree</name>
    <dbReference type="NCBI Taxonomy" id="32244"/>
    <lineage>
        <taxon>Eukaryota</taxon>
        <taxon>Viridiplantae</taxon>
        <taxon>Streptophyta</taxon>
        <taxon>Embryophyta</taxon>
        <taxon>Tracheophyta</taxon>
        <taxon>Spermatophyta</taxon>
        <taxon>Magnoliopsida</taxon>
        <taxon>eudicotyledons</taxon>
        <taxon>Gunneridae</taxon>
        <taxon>Pentapetalae</taxon>
        <taxon>rosids</taxon>
        <taxon>fabids</taxon>
        <taxon>Fabales</taxon>
        <taxon>Quillajaceae</taxon>
        <taxon>Quillaja</taxon>
    </lineage>
</organism>
<evidence type="ECO:0000313" key="1">
    <source>
        <dbReference type="EMBL" id="KAJ7978678.1"/>
    </source>
</evidence>
<dbReference type="KEGG" id="qsa:O6P43_002171"/>
<keyword evidence="2" id="KW-1185">Reference proteome</keyword>